<organism evidence="2 3">
    <name type="scientific">Solanum pinnatisectum</name>
    <name type="common">tansyleaf nightshade</name>
    <dbReference type="NCBI Taxonomy" id="50273"/>
    <lineage>
        <taxon>Eukaryota</taxon>
        <taxon>Viridiplantae</taxon>
        <taxon>Streptophyta</taxon>
        <taxon>Embryophyta</taxon>
        <taxon>Tracheophyta</taxon>
        <taxon>Spermatophyta</taxon>
        <taxon>Magnoliopsida</taxon>
        <taxon>eudicotyledons</taxon>
        <taxon>Gunneridae</taxon>
        <taxon>Pentapetalae</taxon>
        <taxon>asterids</taxon>
        <taxon>lamiids</taxon>
        <taxon>Solanales</taxon>
        <taxon>Solanaceae</taxon>
        <taxon>Solanoideae</taxon>
        <taxon>Solaneae</taxon>
        <taxon>Solanum</taxon>
    </lineage>
</organism>
<reference evidence="2 3" key="1">
    <citation type="submission" date="2023-10" db="EMBL/GenBank/DDBJ databases">
        <title>Genome-Wide Identification Analysis in wild type Solanum Pinnatisectum Reveals Some Genes Defensing Phytophthora Infestans.</title>
        <authorList>
            <person name="Sun C."/>
        </authorList>
    </citation>
    <scope>NUCLEOTIDE SEQUENCE [LARGE SCALE GENOMIC DNA]</scope>
    <source>
        <strain evidence="2">LQN</strain>
        <tissue evidence="2">Leaf</tissue>
    </source>
</reference>
<evidence type="ECO:0000313" key="3">
    <source>
        <dbReference type="Proteomes" id="UP001311915"/>
    </source>
</evidence>
<feature type="region of interest" description="Disordered" evidence="1">
    <location>
        <begin position="1"/>
        <end position="31"/>
    </location>
</feature>
<dbReference type="EMBL" id="JAWPEI010000001">
    <property type="protein sequence ID" value="KAK4737485.1"/>
    <property type="molecule type" value="Genomic_DNA"/>
</dbReference>
<evidence type="ECO:0000313" key="2">
    <source>
        <dbReference type="EMBL" id="KAK4737485.1"/>
    </source>
</evidence>
<gene>
    <name evidence="2" type="ORF">R3W88_001182</name>
</gene>
<name>A0AAV9MHI1_9SOLN</name>
<feature type="compositionally biased region" description="Polar residues" evidence="1">
    <location>
        <begin position="1"/>
        <end position="10"/>
    </location>
</feature>
<proteinExistence type="predicted"/>
<keyword evidence="3" id="KW-1185">Reference proteome</keyword>
<dbReference type="AlphaFoldDB" id="A0AAV9MHI1"/>
<accession>A0AAV9MHI1</accession>
<sequence length="74" mass="8497">MANIPSNTQEEVCDASDDELMSLQGDSDDDNSKRFIVFNAKRDLEDPKFEFTLNMIFSSSKEFKWAVEVRAVMI</sequence>
<protein>
    <submittedName>
        <fullName evidence="2">Uncharacterized protein</fullName>
    </submittedName>
</protein>
<evidence type="ECO:0000256" key="1">
    <source>
        <dbReference type="SAM" id="MobiDB-lite"/>
    </source>
</evidence>
<feature type="compositionally biased region" description="Acidic residues" evidence="1">
    <location>
        <begin position="11"/>
        <end position="20"/>
    </location>
</feature>
<comment type="caution">
    <text evidence="2">The sequence shown here is derived from an EMBL/GenBank/DDBJ whole genome shotgun (WGS) entry which is preliminary data.</text>
</comment>
<dbReference type="Proteomes" id="UP001311915">
    <property type="component" value="Unassembled WGS sequence"/>
</dbReference>